<comment type="caution">
    <text evidence="1">The sequence shown here is derived from an EMBL/GenBank/DDBJ whole genome shotgun (WGS) entry which is preliminary data.</text>
</comment>
<name>A0ABT4M4Y5_9BURK</name>
<organism evidence="1 2">
    <name type="scientific">Castellaniella denitrificans</name>
    <dbReference type="NCBI Taxonomy" id="56119"/>
    <lineage>
        <taxon>Bacteria</taxon>
        <taxon>Pseudomonadati</taxon>
        <taxon>Pseudomonadota</taxon>
        <taxon>Betaproteobacteria</taxon>
        <taxon>Burkholderiales</taxon>
        <taxon>Alcaligenaceae</taxon>
        <taxon>Castellaniella</taxon>
    </lineage>
</organism>
<accession>A0ABT4M4Y5</accession>
<dbReference type="EMBL" id="JAPWHE010000007">
    <property type="protein sequence ID" value="MCZ4330393.1"/>
    <property type="molecule type" value="Genomic_DNA"/>
</dbReference>
<evidence type="ECO:0000313" key="1">
    <source>
        <dbReference type="EMBL" id="MCZ4330393.1"/>
    </source>
</evidence>
<evidence type="ECO:0000313" key="2">
    <source>
        <dbReference type="Proteomes" id="UP001068379"/>
    </source>
</evidence>
<gene>
    <name evidence="1" type="ORF">O4H32_10560</name>
</gene>
<protein>
    <submittedName>
        <fullName evidence="1">Uncharacterized protein</fullName>
    </submittedName>
</protein>
<reference evidence="1" key="1">
    <citation type="submission" date="2022-12" db="EMBL/GenBank/DDBJ databases">
        <title>Bacterial isolates from different developmental stages of Nematostella vectensis.</title>
        <authorList>
            <person name="Fraune S."/>
        </authorList>
    </citation>
    <scope>NUCLEOTIDE SEQUENCE</scope>
    <source>
        <strain evidence="1">G21619-S1</strain>
    </source>
</reference>
<proteinExistence type="predicted"/>
<dbReference type="Proteomes" id="UP001068379">
    <property type="component" value="Unassembled WGS sequence"/>
</dbReference>
<keyword evidence="2" id="KW-1185">Reference proteome</keyword>
<sequence length="56" mass="6093">MRDRDRFMSAVFWIVLVGFFAWDWTHSAPVNVRAEPPLIAAGSGVAPSGGHCASTF</sequence>
<dbReference type="RefSeq" id="WP_269358982.1">
    <property type="nucleotide sequence ID" value="NZ_JAPWHE010000007.1"/>
</dbReference>